<dbReference type="Pfam" id="PF19459">
    <property type="entry name" value="DUF5996"/>
    <property type="match status" value="1"/>
</dbReference>
<proteinExistence type="predicted"/>
<dbReference type="AlphaFoldDB" id="A0A5C6ZVI3"/>
<accession>A0A5C6ZVI3</accession>
<dbReference type="InterPro" id="IPR046038">
    <property type="entry name" value="DUF5996"/>
</dbReference>
<keyword evidence="2" id="KW-1185">Reference proteome</keyword>
<organism evidence="1 2">
    <name type="scientific">Gillisia hiemivivida</name>
    <dbReference type="NCBI Taxonomy" id="291190"/>
    <lineage>
        <taxon>Bacteria</taxon>
        <taxon>Pseudomonadati</taxon>
        <taxon>Bacteroidota</taxon>
        <taxon>Flavobacteriia</taxon>
        <taxon>Flavobacteriales</taxon>
        <taxon>Flavobacteriaceae</taxon>
        <taxon>Gillisia</taxon>
    </lineage>
</organism>
<name>A0A5C6ZVI3_9FLAO</name>
<protein>
    <submittedName>
        <fullName evidence="1">Uncharacterized protein</fullName>
    </submittedName>
</protein>
<reference evidence="1 2" key="1">
    <citation type="submission" date="2019-08" db="EMBL/GenBank/DDBJ databases">
        <title>Genome sequence of Gillisia hiemivivida IC154 (type strain).</title>
        <authorList>
            <person name="Bowman J.P."/>
        </authorList>
    </citation>
    <scope>NUCLEOTIDE SEQUENCE [LARGE SCALE GENOMIC DNA]</scope>
    <source>
        <strain evidence="1 2">IC154</strain>
    </source>
</reference>
<evidence type="ECO:0000313" key="1">
    <source>
        <dbReference type="EMBL" id="TXD94250.1"/>
    </source>
</evidence>
<sequence>MSVVNCWKNVAEFLKEFGIEEKMNRTPNKMVDPIPFDKDEKHNESHSVHASNWYTVLLNVDEVFNPSLRV</sequence>
<dbReference type="EMBL" id="VORY01000005">
    <property type="protein sequence ID" value="TXD94250.1"/>
    <property type="molecule type" value="Genomic_DNA"/>
</dbReference>
<comment type="caution">
    <text evidence="1">The sequence shown here is derived from an EMBL/GenBank/DDBJ whole genome shotgun (WGS) entry which is preliminary data.</text>
</comment>
<gene>
    <name evidence="1" type="ORF">ES724_06265</name>
</gene>
<dbReference type="OrthoDB" id="9800945at2"/>
<dbReference type="Proteomes" id="UP000321367">
    <property type="component" value="Unassembled WGS sequence"/>
</dbReference>
<evidence type="ECO:0000313" key="2">
    <source>
        <dbReference type="Proteomes" id="UP000321367"/>
    </source>
</evidence>